<reference evidence="3 4" key="1">
    <citation type="submission" date="2019-08" db="EMBL/GenBank/DDBJ databases">
        <title>Deep-cultivation of Planctomycetes and their phenomic and genomic characterization uncovers novel biology.</title>
        <authorList>
            <person name="Wiegand S."/>
            <person name="Jogler M."/>
            <person name="Boedeker C."/>
            <person name="Pinto D."/>
            <person name="Vollmers J."/>
            <person name="Rivas-Marin E."/>
            <person name="Kohn T."/>
            <person name="Peeters S.H."/>
            <person name="Heuer A."/>
            <person name="Rast P."/>
            <person name="Oberbeckmann S."/>
            <person name="Bunk B."/>
            <person name="Jeske O."/>
            <person name="Meyerdierks A."/>
            <person name="Storesund J.E."/>
            <person name="Kallscheuer N."/>
            <person name="Luecker S."/>
            <person name="Lage O.M."/>
            <person name="Pohl T."/>
            <person name="Merkel B.J."/>
            <person name="Hornburger P."/>
            <person name="Mueller R.-W."/>
            <person name="Bruemmer F."/>
            <person name="Labrenz M."/>
            <person name="Spormann A.M."/>
            <person name="Op den Camp H."/>
            <person name="Overmann J."/>
            <person name="Amann R."/>
            <person name="Jetten M.S.M."/>
            <person name="Mascher T."/>
            <person name="Medema M.H."/>
            <person name="Devos D.P."/>
            <person name="Kaster A.-K."/>
            <person name="Ovreas L."/>
            <person name="Rohde M."/>
            <person name="Galperin M.Y."/>
            <person name="Jogler C."/>
        </authorList>
    </citation>
    <scope>NUCLEOTIDE SEQUENCE [LARGE SCALE GENOMIC DNA]</scope>
    <source>
        <strain evidence="3 4">Pr1d</strain>
    </source>
</reference>
<dbReference type="GO" id="GO:0000166">
    <property type="term" value="F:nucleotide binding"/>
    <property type="evidence" value="ECO:0007669"/>
    <property type="project" value="InterPro"/>
</dbReference>
<evidence type="ECO:0000256" key="1">
    <source>
        <dbReference type="SAM" id="MobiDB-lite"/>
    </source>
</evidence>
<sequence length="439" mass="49056">MGEEDSPLDNLFDRKRQAAYCSGLLSAQTNTDPERQSVMKSARPLRAALVGLGFGAEFIPIYQKHPLVELIAISRRDEHELNKIGDAFQIENRYTKFEDVLANPDIDFVHINSPIGDHGWMSIAALEAGKHVMCTVPMATTVAECEKICQLVSDTGLKYMMAETVVYSREFLFIKELYEKGEFGRIQYLQASHPQDMDGWPEYWESMIPMHYATHVVSPVLGLMDSKAELVSCFGSGRVRQDIQEKSGSPFAVESCHIKVAESDVTAHVWRFLYDTARQYRESFDVYGSKKSFEWSLVEGESHVMHTAKRPEAEIAEKVEIPDFAHRLPEPIQPFTRSIVDAEHLSFLQGGGHGGSHPHLIHEFVDSLQSDRDPWPNAATSANWTCVGILAHESAMNGGEARSLPEFTRDSKTRVDAVENGVRPPVHARKTAAAPQAAS</sequence>
<dbReference type="EC" id="1.1.1.312" evidence="3"/>
<keyword evidence="4" id="KW-1185">Reference proteome</keyword>
<organism evidence="3 4">
    <name type="scientific">Bythopirellula goksoeyrii</name>
    <dbReference type="NCBI Taxonomy" id="1400387"/>
    <lineage>
        <taxon>Bacteria</taxon>
        <taxon>Pseudomonadati</taxon>
        <taxon>Planctomycetota</taxon>
        <taxon>Planctomycetia</taxon>
        <taxon>Pirellulales</taxon>
        <taxon>Lacipirellulaceae</taxon>
        <taxon>Bythopirellula</taxon>
    </lineage>
</organism>
<dbReference type="Gene3D" id="3.30.360.10">
    <property type="entry name" value="Dihydrodipicolinate Reductase, domain 2"/>
    <property type="match status" value="1"/>
</dbReference>
<evidence type="ECO:0000259" key="2">
    <source>
        <dbReference type="Pfam" id="PF01408"/>
    </source>
</evidence>
<dbReference type="PANTHER" id="PTHR43249:SF1">
    <property type="entry name" value="D-GLUCOSIDE 3-DEHYDROGENASE"/>
    <property type="match status" value="1"/>
</dbReference>
<dbReference type="SUPFAM" id="SSF51735">
    <property type="entry name" value="NAD(P)-binding Rossmann-fold domains"/>
    <property type="match status" value="1"/>
</dbReference>
<dbReference type="PANTHER" id="PTHR43249">
    <property type="entry name" value="UDP-N-ACETYL-2-AMINO-2-DEOXY-D-GLUCURONATE OXIDASE"/>
    <property type="match status" value="1"/>
</dbReference>
<feature type="domain" description="Gfo/Idh/MocA-like oxidoreductase N-terminal" evidence="2">
    <location>
        <begin position="46"/>
        <end position="161"/>
    </location>
</feature>
<protein>
    <submittedName>
        <fullName evidence="3">4-carboxy-2-hydroxymuconate-6-semialdehyde dehydrogenase</fullName>
        <ecNumber evidence="3">1.1.1.312</ecNumber>
    </submittedName>
</protein>
<dbReference type="SUPFAM" id="SSF55347">
    <property type="entry name" value="Glyceraldehyde-3-phosphate dehydrogenase-like, C-terminal domain"/>
    <property type="match status" value="1"/>
</dbReference>
<dbReference type="InterPro" id="IPR052515">
    <property type="entry name" value="Gfo/Idh/MocA_Oxidoreductase"/>
</dbReference>
<dbReference type="Pfam" id="PF01408">
    <property type="entry name" value="GFO_IDH_MocA"/>
    <property type="match status" value="1"/>
</dbReference>
<keyword evidence="3" id="KW-0560">Oxidoreductase</keyword>
<dbReference type="InterPro" id="IPR000683">
    <property type="entry name" value="Gfo/Idh/MocA-like_OxRdtase_N"/>
</dbReference>
<evidence type="ECO:0000313" key="3">
    <source>
        <dbReference type="EMBL" id="QEG34252.1"/>
    </source>
</evidence>
<name>A0A5B9Q9Y7_9BACT</name>
<proteinExistence type="predicted"/>
<dbReference type="EMBL" id="CP042913">
    <property type="protein sequence ID" value="QEG34252.1"/>
    <property type="molecule type" value="Genomic_DNA"/>
</dbReference>
<evidence type="ECO:0000313" key="4">
    <source>
        <dbReference type="Proteomes" id="UP000323917"/>
    </source>
</evidence>
<dbReference type="GO" id="GO:0050606">
    <property type="term" value="F:4-carboxy-2-hydroxymuconate semialdehyde hemiacetal dehydrogenase activity"/>
    <property type="evidence" value="ECO:0007669"/>
    <property type="project" value="UniProtKB-EC"/>
</dbReference>
<dbReference type="InterPro" id="IPR036291">
    <property type="entry name" value="NAD(P)-bd_dom_sf"/>
</dbReference>
<dbReference type="AlphaFoldDB" id="A0A5B9Q9Y7"/>
<dbReference type="Gene3D" id="3.40.50.720">
    <property type="entry name" value="NAD(P)-binding Rossmann-like Domain"/>
    <property type="match status" value="1"/>
</dbReference>
<feature type="region of interest" description="Disordered" evidence="1">
    <location>
        <begin position="420"/>
        <end position="439"/>
    </location>
</feature>
<accession>A0A5B9Q9Y7</accession>
<dbReference type="KEGG" id="bgok:Pr1d_15260"/>
<gene>
    <name evidence="3" type="primary">ligC</name>
    <name evidence="3" type="ORF">Pr1d_15260</name>
</gene>
<dbReference type="Proteomes" id="UP000323917">
    <property type="component" value="Chromosome"/>
</dbReference>